<sequence>MPQKTQAVNKFYIPDTLAKWPWPLHINPAYEKQKALSSAWLRGFNAFDQSSQKAFDLCDFNLLASYTYPLADPPHLRSGCDLMNSFFVFDEYSDVAEPDVVRKQADIVMDAIRHPHIPRPKGEYIGGEIHRQFWELASKGATPTGQRRFIETYQLYVNSVIQEAVDRADNHIRDVSSYFQVRRGTVGATPSFALLEFTMDIPDEVMEHPVIREFIMGCVDMLIIGNDLCSYNVEQAVGNDLHNLVTIVMNQYNLNVQGAMDWIGRYHDKIVDRVLQNYRNLPDWGPVINPQIRRYCDDVGIWVRGIDSWNFHGWRYFRGKGREIEKTRWVELMPKQAAAIIPSSAKP</sequence>
<dbReference type="GO" id="GO:0046872">
    <property type="term" value="F:metal ion binding"/>
    <property type="evidence" value="ECO:0007669"/>
    <property type="project" value="UniProtKB-KW"/>
</dbReference>
<dbReference type="PANTHER" id="PTHR35201:SF4">
    <property type="entry name" value="BETA-PINACENE SYNTHASE-RELATED"/>
    <property type="match status" value="1"/>
</dbReference>
<evidence type="ECO:0000256" key="5">
    <source>
        <dbReference type="ARBA" id="ARBA00023239"/>
    </source>
</evidence>
<keyword evidence="3 6" id="KW-0479">Metal-binding</keyword>
<organism evidence="7 8">
    <name type="scientific">Rhodocollybia butyracea</name>
    <dbReference type="NCBI Taxonomy" id="206335"/>
    <lineage>
        <taxon>Eukaryota</taxon>
        <taxon>Fungi</taxon>
        <taxon>Dikarya</taxon>
        <taxon>Basidiomycota</taxon>
        <taxon>Agaricomycotina</taxon>
        <taxon>Agaricomycetes</taxon>
        <taxon>Agaricomycetidae</taxon>
        <taxon>Agaricales</taxon>
        <taxon>Marasmiineae</taxon>
        <taxon>Omphalotaceae</taxon>
        <taxon>Rhodocollybia</taxon>
    </lineage>
</organism>
<evidence type="ECO:0000256" key="3">
    <source>
        <dbReference type="ARBA" id="ARBA00022723"/>
    </source>
</evidence>
<dbReference type="PANTHER" id="PTHR35201">
    <property type="entry name" value="TERPENE SYNTHASE"/>
    <property type="match status" value="1"/>
</dbReference>
<dbReference type="SUPFAM" id="SSF48576">
    <property type="entry name" value="Terpenoid synthases"/>
    <property type="match status" value="1"/>
</dbReference>
<dbReference type="EMBL" id="JADNRY010000070">
    <property type="protein sequence ID" value="KAF9067678.1"/>
    <property type="molecule type" value="Genomic_DNA"/>
</dbReference>
<dbReference type="SFLD" id="SFLDS00005">
    <property type="entry name" value="Isoprenoid_Synthase_Type_I"/>
    <property type="match status" value="1"/>
</dbReference>
<keyword evidence="5 6" id="KW-0456">Lyase</keyword>
<keyword evidence="8" id="KW-1185">Reference proteome</keyword>
<evidence type="ECO:0000313" key="7">
    <source>
        <dbReference type="EMBL" id="KAF9067678.1"/>
    </source>
</evidence>
<reference evidence="7" key="1">
    <citation type="submission" date="2020-11" db="EMBL/GenBank/DDBJ databases">
        <authorList>
            <consortium name="DOE Joint Genome Institute"/>
            <person name="Ahrendt S."/>
            <person name="Riley R."/>
            <person name="Andreopoulos W."/>
            <person name="Labutti K."/>
            <person name="Pangilinan J."/>
            <person name="Ruiz-Duenas F.J."/>
            <person name="Barrasa J.M."/>
            <person name="Sanchez-Garcia M."/>
            <person name="Camarero S."/>
            <person name="Miyauchi S."/>
            <person name="Serrano A."/>
            <person name="Linde D."/>
            <person name="Babiker R."/>
            <person name="Drula E."/>
            <person name="Ayuso-Fernandez I."/>
            <person name="Pacheco R."/>
            <person name="Padilla G."/>
            <person name="Ferreira P."/>
            <person name="Barriuso J."/>
            <person name="Kellner H."/>
            <person name="Castanera R."/>
            <person name="Alfaro M."/>
            <person name="Ramirez L."/>
            <person name="Pisabarro A.G."/>
            <person name="Kuo A."/>
            <person name="Tritt A."/>
            <person name="Lipzen A."/>
            <person name="He G."/>
            <person name="Yan M."/>
            <person name="Ng V."/>
            <person name="Cullen D."/>
            <person name="Martin F."/>
            <person name="Rosso M.-N."/>
            <person name="Henrissat B."/>
            <person name="Hibbett D."/>
            <person name="Martinez A.T."/>
            <person name="Grigoriev I.V."/>
        </authorList>
    </citation>
    <scope>NUCLEOTIDE SEQUENCE</scope>
    <source>
        <strain evidence="7">AH 40177</strain>
    </source>
</reference>
<dbReference type="InterPro" id="IPR008949">
    <property type="entry name" value="Isoprenoid_synthase_dom_sf"/>
</dbReference>
<dbReference type="Gene3D" id="1.10.600.10">
    <property type="entry name" value="Farnesyl Diphosphate Synthase"/>
    <property type="match status" value="1"/>
</dbReference>
<comment type="similarity">
    <text evidence="2 6">Belongs to the terpene synthase family.</text>
</comment>
<comment type="cofactor">
    <cofactor evidence="1 6">
        <name>Mg(2+)</name>
        <dbReference type="ChEBI" id="CHEBI:18420"/>
    </cofactor>
</comment>
<gene>
    <name evidence="7" type="ORF">BDP27DRAFT_1383891</name>
</gene>
<protein>
    <recommendedName>
        <fullName evidence="6">Terpene synthase</fullName>
        <ecNumber evidence="6">4.2.3.-</ecNumber>
    </recommendedName>
</protein>
<evidence type="ECO:0000313" key="8">
    <source>
        <dbReference type="Proteomes" id="UP000772434"/>
    </source>
</evidence>
<comment type="caution">
    <text evidence="7">The sequence shown here is derived from an EMBL/GenBank/DDBJ whole genome shotgun (WGS) entry which is preliminary data.</text>
</comment>
<dbReference type="EC" id="4.2.3.-" evidence="6"/>
<name>A0A9P5PQM3_9AGAR</name>
<dbReference type="GO" id="GO:0010333">
    <property type="term" value="F:terpene synthase activity"/>
    <property type="evidence" value="ECO:0007669"/>
    <property type="project" value="InterPro"/>
</dbReference>
<dbReference type="AlphaFoldDB" id="A0A9P5PQM3"/>
<evidence type="ECO:0000256" key="6">
    <source>
        <dbReference type="RuleBase" id="RU366034"/>
    </source>
</evidence>
<accession>A0A9P5PQM3</accession>
<dbReference type="Proteomes" id="UP000772434">
    <property type="component" value="Unassembled WGS sequence"/>
</dbReference>
<evidence type="ECO:0000256" key="4">
    <source>
        <dbReference type="ARBA" id="ARBA00022842"/>
    </source>
</evidence>
<proteinExistence type="inferred from homology"/>
<evidence type="ECO:0000256" key="2">
    <source>
        <dbReference type="ARBA" id="ARBA00006333"/>
    </source>
</evidence>
<dbReference type="OrthoDB" id="6486656at2759"/>
<dbReference type="InterPro" id="IPR034686">
    <property type="entry name" value="Terpene_cyclase-like_2"/>
</dbReference>
<dbReference type="Pfam" id="PF19086">
    <property type="entry name" value="Terpene_syn_C_2"/>
    <property type="match status" value="1"/>
</dbReference>
<keyword evidence="4 6" id="KW-0460">Magnesium</keyword>
<dbReference type="SFLD" id="SFLDG01020">
    <property type="entry name" value="Terpene_Cyclase_Like_2"/>
    <property type="match status" value="1"/>
</dbReference>
<evidence type="ECO:0000256" key="1">
    <source>
        <dbReference type="ARBA" id="ARBA00001946"/>
    </source>
</evidence>
<dbReference type="GO" id="GO:0008299">
    <property type="term" value="P:isoprenoid biosynthetic process"/>
    <property type="evidence" value="ECO:0007669"/>
    <property type="project" value="UniProtKB-ARBA"/>
</dbReference>